<evidence type="ECO:0000256" key="1">
    <source>
        <dbReference type="ARBA" id="ARBA00006484"/>
    </source>
</evidence>
<comment type="similarity">
    <text evidence="1">Belongs to the short-chain dehydrogenases/reductases (SDR) family.</text>
</comment>
<gene>
    <name evidence="3" type="ORF">g.10095</name>
</gene>
<reference evidence="3" key="1">
    <citation type="submission" date="2015-12" db="EMBL/GenBank/DDBJ databases">
        <title>De novo transcriptome assembly of four potential Pierce s Disease insect vectors from Arizona vineyards.</title>
        <authorList>
            <person name="Tassone E.E."/>
        </authorList>
    </citation>
    <scope>NUCLEOTIDE SEQUENCE</scope>
</reference>
<dbReference type="InterPro" id="IPR036291">
    <property type="entry name" value="NAD(P)-bd_dom_sf"/>
</dbReference>
<dbReference type="FunFam" id="3.40.50.720:FF:000084">
    <property type="entry name" value="Short-chain dehydrogenase reductase"/>
    <property type="match status" value="1"/>
</dbReference>
<dbReference type="PANTHER" id="PTHR24321:SF8">
    <property type="entry name" value="ESTRADIOL 17-BETA-DEHYDROGENASE 8-RELATED"/>
    <property type="match status" value="1"/>
</dbReference>
<dbReference type="InterPro" id="IPR002347">
    <property type="entry name" value="SDR_fam"/>
</dbReference>
<name>A0A1B6DBD8_9HEMI</name>
<dbReference type="EMBL" id="GEDC01014332">
    <property type="protein sequence ID" value="JAS22966.1"/>
    <property type="molecule type" value="Transcribed_RNA"/>
</dbReference>
<protein>
    <recommendedName>
        <fullName evidence="4">Estradiol 17-beta-dehydrogenase 8</fullName>
    </recommendedName>
</protein>
<organism evidence="3">
    <name type="scientific">Clastoptera arizonana</name>
    <name type="common">Arizona spittle bug</name>
    <dbReference type="NCBI Taxonomy" id="38151"/>
    <lineage>
        <taxon>Eukaryota</taxon>
        <taxon>Metazoa</taxon>
        <taxon>Ecdysozoa</taxon>
        <taxon>Arthropoda</taxon>
        <taxon>Hexapoda</taxon>
        <taxon>Insecta</taxon>
        <taxon>Pterygota</taxon>
        <taxon>Neoptera</taxon>
        <taxon>Paraneoptera</taxon>
        <taxon>Hemiptera</taxon>
        <taxon>Auchenorrhyncha</taxon>
        <taxon>Cercopoidea</taxon>
        <taxon>Clastopteridae</taxon>
        <taxon>Clastoptera</taxon>
    </lineage>
</organism>
<dbReference type="PRINTS" id="PR00081">
    <property type="entry name" value="GDHRDH"/>
</dbReference>
<keyword evidence="2" id="KW-0560">Oxidoreductase</keyword>
<dbReference type="Pfam" id="PF13561">
    <property type="entry name" value="adh_short_C2"/>
    <property type="match status" value="1"/>
</dbReference>
<sequence>MLSGRVAFVTGGGSGIGRATCEVLAKDGAQVVIVDVNEKMAKETLGLLQGKNHCVMVLDITIKKNVTSAVDAVIKQYNVPPCIVANVAGIVIHENPMQITEEKFDRLMAVNVKGTINVTQAVCEKLIEHKMTGSVINIGSFVWNNNEMRSAAYAAGKAGLIALTKCFASQLGEHNIRVNLIHPGMIITPLLWACSDEALRTKFSLTLSLKRLGKAEEIGDVVSFLASDRSSYITGTTIDVNGGM</sequence>
<evidence type="ECO:0000313" key="3">
    <source>
        <dbReference type="EMBL" id="JAS22966.1"/>
    </source>
</evidence>
<dbReference type="SUPFAM" id="SSF51735">
    <property type="entry name" value="NAD(P)-binding Rossmann-fold domains"/>
    <property type="match status" value="1"/>
</dbReference>
<dbReference type="GO" id="GO:0016491">
    <property type="term" value="F:oxidoreductase activity"/>
    <property type="evidence" value="ECO:0007669"/>
    <property type="project" value="UniProtKB-KW"/>
</dbReference>
<accession>A0A1B6DBD8</accession>
<evidence type="ECO:0008006" key="4">
    <source>
        <dbReference type="Google" id="ProtNLM"/>
    </source>
</evidence>
<evidence type="ECO:0000256" key="2">
    <source>
        <dbReference type="ARBA" id="ARBA00023002"/>
    </source>
</evidence>
<dbReference type="InterPro" id="IPR020904">
    <property type="entry name" value="Sc_DH/Rdtase_CS"/>
</dbReference>
<dbReference type="Gene3D" id="3.40.50.720">
    <property type="entry name" value="NAD(P)-binding Rossmann-like Domain"/>
    <property type="match status" value="1"/>
</dbReference>
<dbReference type="AlphaFoldDB" id="A0A1B6DBD8"/>
<proteinExistence type="inferred from homology"/>
<dbReference type="PROSITE" id="PS00061">
    <property type="entry name" value="ADH_SHORT"/>
    <property type="match status" value="1"/>
</dbReference>
<dbReference type="PANTHER" id="PTHR24321">
    <property type="entry name" value="DEHYDROGENASES, SHORT CHAIN"/>
    <property type="match status" value="1"/>
</dbReference>